<reference evidence="1" key="2">
    <citation type="journal article" date="2015" name="Fish Shellfish Immunol.">
        <title>Early steps in the European eel (Anguilla anguilla)-Vibrio vulnificus interaction in the gills: Role of the RtxA13 toxin.</title>
        <authorList>
            <person name="Callol A."/>
            <person name="Pajuelo D."/>
            <person name="Ebbesson L."/>
            <person name="Teles M."/>
            <person name="MacKenzie S."/>
            <person name="Amaro C."/>
        </authorList>
    </citation>
    <scope>NUCLEOTIDE SEQUENCE</scope>
</reference>
<name>A0A0E9VLS1_ANGAN</name>
<reference evidence="1" key="1">
    <citation type="submission" date="2014-11" db="EMBL/GenBank/DDBJ databases">
        <authorList>
            <person name="Amaro Gonzalez C."/>
        </authorList>
    </citation>
    <scope>NUCLEOTIDE SEQUENCE</scope>
</reference>
<sequence>MVCTSASCELMVDLVASLPVYKIRPYLIHSLLDLCKVSESQ</sequence>
<accession>A0A0E9VLS1</accession>
<dbReference type="AlphaFoldDB" id="A0A0E9VLS1"/>
<evidence type="ECO:0000313" key="1">
    <source>
        <dbReference type="EMBL" id="JAH79007.1"/>
    </source>
</evidence>
<dbReference type="EMBL" id="GBXM01029570">
    <property type="protein sequence ID" value="JAH79007.1"/>
    <property type="molecule type" value="Transcribed_RNA"/>
</dbReference>
<protein>
    <submittedName>
        <fullName evidence="1">Uncharacterized protein</fullName>
    </submittedName>
</protein>
<organism evidence="1">
    <name type="scientific">Anguilla anguilla</name>
    <name type="common">European freshwater eel</name>
    <name type="synonym">Muraena anguilla</name>
    <dbReference type="NCBI Taxonomy" id="7936"/>
    <lineage>
        <taxon>Eukaryota</taxon>
        <taxon>Metazoa</taxon>
        <taxon>Chordata</taxon>
        <taxon>Craniata</taxon>
        <taxon>Vertebrata</taxon>
        <taxon>Euteleostomi</taxon>
        <taxon>Actinopterygii</taxon>
        <taxon>Neopterygii</taxon>
        <taxon>Teleostei</taxon>
        <taxon>Anguilliformes</taxon>
        <taxon>Anguillidae</taxon>
        <taxon>Anguilla</taxon>
    </lineage>
</organism>
<proteinExistence type="predicted"/>